<dbReference type="EMBL" id="JBGMDY010000005">
    <property type="protein sequence ID" value="KAL2334709.1"/>
    <property type="molecule type" value="Genomic_DNA"/>
</dbReference>
<keyword evidence="3" id="KW-1185">Reference proteome</keyword>
<evidence type="ECO:0000313" key="2">
    <source>
        <dbReference type="EMBL" id="KAL2334709.1"/>
    </source>
</evidence>
<evidence type="ECO:0000256" key="1">
    <source>
        <dbReference type="SAM" id="MobiDB-lite"/>
    </source>
</evidence>
<reference evidence="2 3" key="1">
    <citation type="submission" date="2024-08" db="EMBL/GenBank/DDBJ databases">
        <title>Insights into the chromosomal genome structure of Flemingia macrophylla.</title>
        <authorList>
            <person name="Ding Y."/>
            <person name="Zhao Y."/>
            <person name="Bi W."/>
            <person name="Wu M."/>
            <person name="Zhao G."/>
            <person name="Gong Y."/>
            <person name="Li W."/>
            <person name="Zhang P."/>
        </authorList>
    </citation>
    <scope>NUCLEOTIDE SEQUENCE [LARGE SCALE GENOMIC DNA]</scope>
    <source>
        <strain evidence="2">DYQJB</strain>
        <tissue evidence="2">Leaf</tissue>
    </source>
</reference>
<name>A0ABD1MFX4_9FABA</name>
<dbReference type="Proteomes" id="UP001603857">
    <property type="component" value="Unassembled WGS sequence"/>
</dbReference>
<sequence length="177" mass="19061">MPTNSSTVFSSPTPKSSPASTTTLVFSPTTGSPSTPNSSSTTASPASPSSSSFACGPSFSTPTISSTLSTNSSRWASTPPPPSEPLIRPSGIAEFTPLPSGKRLLPKAIVLRFLASHGLRKEGANVIRPFHGTEKLFLETFVMRFRDHSLMLLETYKEAMNIENDIHREKEKNKTCM</sequence>
<feature type="compositionally biased region" description="Low complexity" evidence="1">
    <location>
        <begin position="10"/>
        <end position="61"/>
    </location>
</feature>
<feature type="compositionally biased region" description="Polar residues" evidence="1">
    <location>
        <begin position="62"/>
        <end position="76"/>
    </location>
</feature>
<protein>
    <submittedName>
        <fullName evidence="2">Uncharacterized protein</fullName>
    </submittedName>
</protein>
<comment type="caution">
    <text evidence="2">The sequence shown here is derived from an EMBL/GenBank/DDBJ whole genome shotgun (WGS) entry which is preliminary data.</text>
</comment>
<organism evidence="2 3">
    <name type="scientific">Flemingia macrophylla</name>
    <dbReference type="NCBI Taxonomy" id="520843"/>
    <lineage>
        <taxon>Eukaryota</taxon>
        <taxon>Viridiplantae</taxon>
        <taxon>Streptophyta</taxon>
        <taxon>Embryophyta</taxon>
        <taxon>Tracheophyta</taxon>
        <taxon>Spermatophyta</taxon>
        <taxon>Magnoliopsida</taxon>
        <taxon>eudicotyledons</taxon>
        <taxon>Gunneridae</taxon>
        <taxon>Pentapetalae</taxon>
        <taxon>rosids</taxon>
        <taxon>fabids</taxon>
        <taxon>Fabales</taxon>
        <taxon>Fabaceae</taxon>
        <taxon>Papilionoideae</taxon>
        <taxon>50 kb inversion clade</taxon>
        <taxon>NPAAA clade</taxon>
        <taxon>indigoferoid/millettioid clade</taxon>
        <taxon>Phaseoleae</taxon>
        <taxon>Flemingia</taxon>
    </lineage>
</organism>
<dbReference type="AlphaFoldDB" id="A0ABD1MFX4"/>
<gene>
    <name evidence="2" type="ORF">Fmac_015922</name>
</gene>
<feature type="region of interest" description="Disordered" evidence="1">
    <location>
        <begin position="1"/>
        <end position="88"/>
    </location>
</feature>
<accession>A0ABD1MFX4</accession>
<proteinExistence type="predicted"/>
<evidence type="ECO:0000313" key="3">
    <source>
        <dbReference type="Proteomes" id="UP001603857"/>
    </source>
</evidence>